<comment type="caution">
    <text evidence="3">The sequence shown here is derived from an EMBL/GenBank/DDBJ whole genome shotgun (WGS) entry which is preliminary data.</text>
</comment>
<feature type="region of interest" description="Disordered" evidence="1">
    <location>
        <begin position="107"/>
        <end position="315"/>
    </location>
</feature>
<sequence>MSAKRFRRVDRHTAGQQGLDGVPDRARGALGELLADASAPARPGELAGEEAAVAAFRTARLAETGRPRRSSMHGLTKLATVKVAAAAIGAMAVGGVAFAAATGNLPSQGGSTGPATTSTTTGPAVTGVPTGPAATGYSTTDHSTTGATMSTAARSEQPAQGESTVNPKPGNGTSDHGATPAPSLRELCELSGSGPVGEQGKRLDSPVFGDLVSAAGGKDNVPAYCGNLFGEPGKSAEQQLPVQPQLPTGQPKPAEQQKPIEPQQSNAPKPGEQNQDEPRQGEPRPDRPAPTQGRADDLPTGKPDTGPPPSVRPKN</sequence>
<feature type="compositionally biased region" description="Basic residues" evidence="1">
    <location>
        <begin position="1"/>
        <end position="10"/>
    </location>
</feature>
<feature type="compositionally biased region" description="Basic and acidic residues" evidence="1">
    <location>
        <begin position="276"/>
        <end position="287"/>
    </location>
</feature>
<evidence type="ECO:0000256" key="1">
    <source>
        <dbReference type="SAM" id="MobiDB-lite"/>
    </source>
</evidence>
<gene>
    <name evidence="3" type="ORF">GC106_6870</name>
</gene>
<feature type="region of interest" description="Disordered" evidence="1">
    <location>
        <begin position="1"/>
        <end position="24"/>
    </location>
</feature>
<feature type="transmembrane region" description="Helical" evidence="2">
    <location>
        <begin position="78"/>
        <end position="101"/>
    </location>
</feature>
<evidence type="ECO:0000313" key="3">
    <source>
        <dbReference type="EMBL" id="NRN63486.1"/>
    </source>
</evidence>
<dbReference type="Proteomes" id="UP000763557">
    <property type="component" value="Unassembled WGS sequence"/>
</dbReference>
<reference evidence="3 4" key="1">
    <citation type="submission" date="2020-01" db="EMBL/GenBank/DDBJ databases">
        <title>Kibdelosporangium persica a novel Actinomycetes from a hot desert in Iran.</title>
        <authorList>
            <person name="Safaei N."/>
            <person name="Zaburannyi N."/>
            <person name="Mueller R."/>
            <person name="Wink J."/>
        </authorList>
    </citation>
    <scope>NUCLEOTIDE SEQUENCE [LARGE SCALE GENOMIC DNA]</scope>
    <source>
        <strain evidence="3 4">4NS15</strain>
    </source>
</reference>
<keyword evidence="4" id="KW-1185">Reference proteome</keyword>
<evidence type="ECO:0000256" key="2">
    <source>
        <dbReference type="SAM" id="Phobius"/>
    </source>
</evidence>
<dbReference type="EMBL" id="JAAATY010000001">
    <property type="protein sequence ID" value="NRN63486.1"/>
    <property type="molecule type" value="Genomic_DNA"/>
</dbReference>
<keyword evidence="2" id="KW-0812">Transmembrane</keyword>
<organism evidence="3 4">
    <name type="scientific">Kibdelosporangium persicum</name>
    <dbReference type="NCBI Taxonomy" id="2698649"/>
    <lineage>
        <taxon>Bacteria</taxon>
        <taxon>Bacillati</taxon>
        <taxon>Actinomycetota</taxon>
        <taxon>Actinomycetes</taxon>
        <taxon>Pseudonocardiales</taxon>
        <taxon>Pseudonocardiaceae</taxon>
        <taxon>Kibdelosporangium</taxon>
    </lineage>
</organism>
<dbReference type="RefSeq" id="WP_173124232.1">
    <property type="nucleotide sequence ID" value="NZ_JAAATY010000001.1"/>
</dbReference>
<proteinExistence type="predicted"/>
<feature type="compositionally biased region" description="Pro residues" evidence="1">
    <location>
        <begin position="305"/>
        <end position="315"/>
    </location>
</feature>
<accession>A0ABX2EWR4</accession>
<keyword evidence="2" id="KW-1133">Transmembrane helix</keyword>
<feature type="compositionally biased region" description="Polar residues" evidence="1">
    <location>
        <begin position="137"/>
        <end position="176"/>
    </location>
</feature>
<feature type="compositionally biased region" description="Polar residues" evidence="1">
    <location>
        <begin position="236"/>
        <end position="248"/>
    </location>
</feature>
<name>A0ABX2EWR4_9PSEU</name>
<feature type="compositionally biased region" description="Low complexity" evidence="1">
    <location>
        <begin position="113"/>
        <end position="136"/>
    </location>
</feature>
<evidence type="ECO:0000313" key="4">
    <source>
        <dbReference type="Proteomes" id="UP000763557"/>
    </source>
</evidence>
<keyword evidence="2" id="KW-0472">Membrane</keyword>
<protein>
    <submittedName>
        <fullName evidence="3">Uncharacterized protein</fullName>
    </submittedName>
</protein>